<evidence type="ECO:0000256" key="7">
    <source>
        <dbReference type="PROSITE-ProRule" id="PRU00646"/>
    </source>
</evidence>
<evidence type="ECO:0000256" key="3">
    <source>
        <dbReference type="ARBA" id="ARBA00022448"/>
    </source>
</evidence>
<dbReference type="OrthoDB" id="10004364at2759"/>
<dbReference type="GO" id="GO:0006612">
    <property type="term" value="P:protein targeting to membrane"/>
    <property type="evidence" value="ECO:0007669"/>
    <property type="project" value="TreeGrafter"/>
</dbReference>
<evidence type="ECO:0000313" key="10">
    <source>
        <dbReference type="EMBL" id="CAE1328089.1"/>
    </source>
</evidence>
<dbReference type="PANTHER" id="PTHR13678">
    <property type="entry name" value="VACUOLAR PROTEIN SORTING-ASSOCIATED PROTEIN 37"/>
    <property type="match status" value="1"/>
</dbReference>
<evidence type="ECO:0000256" key="6">
    <source>
        <dbReference type="ARBA" id="ARBA00025010"/>
    </source>
</evidence>
<reference evidence="10" key="1">
    <citation type="submission" date="2021-01" db="EMBL/GenBank/DDBJ databases">
        <authorList>
            <person name="Li R."/>
            <person name="Bekaert M."/>
        </authorList>
    </citation>
    <scope>NUCLEOTIDE SEQUENCE</scope>
    <source>
        <strain evidence="10">Farmed</strain>
    </source>
</reference>
<proteinExistence type="inferred from homology"/>
<evidence type="ECO:0000256" key="4">
    <source>
        <dbReference type="ARBA" id="ARBA00022753"/>
    </source>
</evidence>
<comment type="caution">
    <text evidence="10">The sequence shown here is derived from an EMBL/GenBank/DDBJ whole genome shotgun (WGS) entry which is preliminary data.</text>
</comment>
<gene>
    <name evidence="10" type="ORF">SPHA_77659</name>
</gene>
<feature type="transmembrane region" description="Helical" evidence="8">
    <location>
        <begin position="15"/>
        <end position="34"/>
    </location>
</feature>
<evidence type="ECO:0000313" key="11">
    <source>
        <dbReference type="Proteomes" id="UP000597762"/>
    </source>
</evidence>
<evidence type="ECO:0000256" key="5">
    <source>
        <dbReference type="ARBA" id="ARBA00022927"/>
    </source>
</evidence>
<keyword evidence="3 7" id="KW-0813">Transport</keyword>
<evidence type="ECO:0000256" key="1">
    <source>
        <dbReference type="ARBA" id="ARBA00004633"/>
    </source>
</evidence>
<keyword evidence="4" id="KW-0967">Endosome</keyword>
<feature type="domain" description="VPS37 C-terminal" evidence="9">
    <location>
        <begin position="173"/>
        <end position="262"/>
    </location>
</feature>
<evidence type="ECO:0000259" key="9">
    <source>
        <dbReference type="PROSITE" id="PS51314"/>
    </source>
</evidence>
<dbReference type="PROSITE" id="PS51314">
    <property type="entry name" value="VPS37_C"/>
    <property type="match status" value="1"/>
</dbReference>
<keyword evidence="8" id="KW-0472">Membrane</keyword>
<name>A0A812ES03_ACAPH</name>
<keyword evidence="8" id="KW-0812">Transmembrane</keyword>
<dbReference type="GO" id="GO:0000813">
    <property type="term" value="C:ESCRT I complex"/>
    <property type="evidence" value="ECO:0007669"/>
    <property type="project" value="UniProtKB-ARBA"/>
</dbReference>
<comment type="subcellular location">
    <subcellularLocation>
        <location evidence="1">Late endosome membrane</location>
        <topology evidence="1">Peripheral membrane protein</topology>
    </subcellularLocation>
</comment>
<keyword evidence="11" id="KW-1185">Reference proteome</keyword>
<organism evidence="10 11">
    <name type="scientific">Acanthosepion pharaonis</name>
    <name type="common">Pharaoh cuttlefish</name>
    <name type="synonym">Sepia pharaonis</name>
    <dbReference type="NCBI Taxonomy" id="158019"/>
    <lineage>
        <taxon>Eukaryota</taxon>
        <taxon>Metazoa</taxon>
        <taxon>Spiralia</taxon>
        <taxon>Lophotrochozoa</taxon>
        <taxon>Mollusca</taxon>
        <taxon>Cephalopoda</taxon>
        <taxon>Coleoidea</taxon>
        <taxon>Decapodiformes</taxon>
        <taxon>Sepiida</taxon>
        <taxon>Sepiina</taxon>
        <taxon>Sepiidae</taxon>
        <taxon>Acanthosepion</taxon>
    </lineage>
</organism>
<dbReference type="PANTHER" id="PTHR13678:SF27">
    <property type="entry name" value="LD45836P"/>
    <property type="match status" value="1"/>
</dbReference>
<sequence length="301" mass="34088">MKGLSKFRLLFFKDGLFVISAFISPLILLVYVFLRLSSPMSYMNYGPLYGGMCENPPALPPRNPNVPTPPYGSPAMSGNIIPGQAPRLVINESEAVALLQHLDRDELRALLENENKLDELVQDLMQVKNIQQDREMMLASNKSLAEYNLEIRPRFEELKQTIAKNYAEISQLKTKLAEDIGNLDVILNNQSLETILALIQADAATTEEESEKLADDFLDKKSETEQFLEEYIPKRTEAHLKRVKTEKMSDLIQNRNLSTPPMSDLHHSSFHWKDSSSGHCPYPSANSAGSFMRMPDPSHYM</sequence>
<evidence type="ECO:0000256" key="2">
    <source>
        <dbReference type="ARBA" id="ARBA00007617"/>
    </source>
</evidence>
<dbReference type="EMBL" id="CAHIKZ030005520">
    <property type="protein sequence ID" value="CAE1328089.1"/>
    <property type="molecule type" value="Genomic_DNA"/>
</dbReference>
<accession>A0A812ES03</accession>
<keyword evidence="5 7" id="KW-0653">Protein transport</keyword>
<protein>
    <submittedName>
        <fullName evidence="10">VPS37</fullName>
    </submittedName>
</protein>
<dbReference type="Proteomes" id="UP000597762">
    <property type="component" value="Unassembled WGS sequence"/>
</dbReference>
<comment type="similarity">
    <text evidence="2">Belongs to the VPS37 family.</text>
</comment>
<dbReference type="GO" id="GO:0043162">
    <property type="term" value="P:ubiquitin-dependent protein catabolic process via the multivesicular body sorting pathway"/>
    <property type="evidence" value="ECO:0007669"/>
    <property type="project" value="TreeGrafter"/>
</dbReference>
<dbReference type="AlphaFoldDB" id="A0A812ES03"/>
<evidence type="ECO:0000256" key="8">
    <source>
        <dbReference type="SAM" id="Phobius"/>
    </source>
</evidence>
<dbReference type="InterPro" id="IPR009851">
    <property type="entry name" value="Mod_r"/>
</dbReference>
<comment type="function">
    <text evidence="6">Component of the ESCRT-I complex, a regulator of vesicular trafficking process. Required for the sorting of endocytic ubiquitinated cargos into multivesicular bodies. May be involved in cell growth and differentiation.</text>
</comment>
<keyword evidence="8" id="KW-1133">Transmembrane helix</keyword>
<dbReference type="GO" id="GO:0031902">
    <property type="term" value="C:late endosome membrane"/>
    <property type="evidence" value="ECO:0007669"/>
    <property type="project" value="UniProtKB-SubCell"/>
</dbReference>
<dbReference type="GO" id="GO:0006623">
    <property type="term" value="P:protein targeting to vacuole"/>
    <property type="evidence" value="ECO:0007669"/>
    <property type="project" value="TreeGrafter"/>
</dbReference>
<dbReference type="Pfam" id="PF07200">
    <property type="entry name" value="Mod_r"/>
    <property type="match status" value="1"/>
</dbReference>